<dbReference type="InterPro" id="IPR036249">
    <property type="entry name" value="Thioredoxin-like_sf"/>
</dbReference>
<keyword evidence="1" id="KW-0812">Transmembrane</keyword>
<protein>
    <submittedName>
        <fullName evidence="3">Protein-disulfide isomerase</fullName>
    </submittedName>
</protein>
<keyword evidence="3" id="KW-0413">Isomerase</keyword>
<evidence type="ECO:0000259" key="2">
    <source>
        <dbReference type="Pfam" id="PF13462"/>
    </source>
</evidence>
<name>A0AAD1E859_9PSED</name>
<dbReference type="Gene3D" id="3.40.30.10">
    <property type="entry name" value="Glutaredoxin"/>
    <property type="match status" value="1"/>
</dbReference>
<dbReference type="SUPFAM" id="SSF52833">
    <property type="entry name" value="Thioredoxin-like"/>
    <property type="match status" value="1"/>
</dbReference>
<dbReference type="Pfam" id="PF13462">
    <property type="entry name" value="Thioredoxin_4"/>
    <property type="match status" value="1"/>
</dbReference>
<dbReference type="InterPro" id="IPR012336">
    <property type="entry name" value="Thioredoxin-like_fold"/>
</dbReference>
<accession>A0AAD1E859</accession>
<keyword evidence="1" id="KW-0472">Membrane</keyword>
<feature type="transmembrane region" description="Helical" evidence="1">
    <location>
        <begin position="12"/>
        <end position="30"/>
    </location>
</feature>
<feature type="domain" description="Thioredoxin-like fold" evidence="2">
    <location>
        <begin position="39"/>
        <end position="189"/>
    </location>
</feature>
<dbReference type="Proteomes" id="UP000280455">
    <property type="component" value="Chromosome"/>
</dbReference>
<dbReference type="AlphaFoldDB" id="A0AAD1E859"/>
<evidence type="ECO:0000313" key="4">
    <source>
        <dbReference type="Proteomes" id="UP000280455"/>
    </source>
</evidence>
<keyword evidence="1" id="KW-1133">Transmembrane helix</keyword>
<organism evidence="3 4">
    <name type="scientific">Pseudomonas chlororaphis subsp. aureofaciens</name>
    <dbReference type="NCBI Taxonomy" id="587851"/>
    <lineage>
        <taxon>Bacteria</taxon>
        <taxon>Pseudomonadati</taxon>
        <taxon>Pseudomonadota</taxon>
        <taxon>Gammaproteobacteria</taxon>
        <taxon>Pseudomonadales</taxon>
        <taxon>Pseudomonadaceae</taxon>
        <taxon>Pseudomonas</taxon>
    </lineage>
</organism>
<dbReference type="EMBL" id="CP027750">
    <property type="protein sequence ID" value="AZE31622.1"/>
    <property type="molecule type" value="Genomic_DNA"/>
</dbReference>
<sequence length="217" mass="24338">MRWLSDRRSFSITILVGWVVVSALFMRGVILRPQYFEGPWVYGPTKARWTITEYADLECPFCKTYTPLLKAWVKEQKDVNLQWSHLPLEIHGPAARQEARQVECAGKLGGAGAFWQAVDQVFARTHSNGQGFEGQLELAGIDHKDLETCSKEDIKVAIHIDRQRQEATAADINATPSMVVRDNETGRTIKLEGSTDGVTLLSAIDWLAQQAKSHNSK</sequence>
<dbReference type="RefSeq" id="WP_124302064.1">
    <property type="nucleotide sequence ID" value="NZ_CP027750.1"/>
</dbReference>
<evidence type="ECO:0000256" key="1">
    <source>
        <dbReference type="SAM" id="Phobius"/>
    </source>
</evidence>
<dbReference type="GO" id="GO:0016853">
    <property type="term" value="F:isomerase activity"/>
    <property type="evidence" value="ECO:0007669"/>
    <property type="project" value="UniProtKB-KW"/>
</dbReference>
<proteinExistence type="predicted"/>
<gene>
    <name evidence="3" type="ORF">C4K07_4859</name>
</gene>
<reference evidence="3 4" key="1">
    <citation type="submission" date="2018-03" db="EMBL/GenBank/DDBJ databases">
        <title>Diversity of phytobeneficial traits revealed by whole-genome analysis of worldwide-isolated phenazine-producing Pseudomonas spp.</title>
        <authorList>
            <person name="Biessy A."/>
            <person name="Novinscak A."/>
            <person name="Blom J."/>
            <person name="Leger G."/>
            <person name="Thomashow L.S."/>
            <person name="Cazorla F.M."/>
            <person name="Josic D."/>
            <person name="Filion M."/>
        </authorList>
    </citation>
    <scope>NUCLEOTIDE SEQUENCE [LARGE SCALE GENOMIC DNA]</scope>
    <source>
        <strain evidence="3 4">ChPhzS24</strain>
    </source>
</reference>
<evidence type="ECO:0000313" key="3">
    <source>
        <dbReference type="EMBL" id="AZE31622.1"/>
    </source>
</evidence>